<organism evidence="2 3">
    <name type="scientific">Tahibacter soli</name>
    <dbReference type="NCBI Taxonomy" id="2983605"/>
    <lineage>
        <taxon>Bacteria</taxon>
        <taxon>Pseudomonadati</taxon>
        <taxon>Pseudomonadota</taxon>
        <taxon>Gammaproteobacteria</taxon>
        <taxon>Lysobacterales</taxon>
        <taxon>Rhodanobacteraceae</taxon>
        <taxon>Tahibacter</taxon>
    </lineage>
</organism>
<dbReference type="AlphaFoldDB" id="A0A9X4BGZ5"/>
<dbReference type="EMBL" id="JAOVZO020000003">
    <property type="protein sequence ID" value="MDC8012176.1"/>
    <property type="molecule type" value="Genomic_DNA"/>
</dbReference>
<dbReference type="InterPro" id="IPR003010">
    <property type="entry name" value="C-N_Hydrolase"/>
</dbReference>
<dbReference type="GO" id="GO:0016787">
    <property type="term" value="F:hydrolase activity"/>
    <property type="evidence" value="ECO:0007669"/>
    <property type="project" value="UniProtKB-KW"/>
</dbReference>
<dbReference type="Proteomes" id="UP001139971">
    <property type="component" value="Unassembled WGS sequence"/>
</dbReference>
<evidence type="ECO:0000259" key="1">
    <source>
        <dbReference type="PROSITE" id="PS50263"/>
    </source>
</evidence>
<comment type="caution">
    <text evidence="2">The sequence shown here is derived from an EMBL/GenBank/DDBJ whole genome shotgun (WGS) entry which is preliminary data.</text>
</comment>
<protein>
    <submittedName>
        <fullName evidence="2">Carbon-nitrogen hydrolase family protein</fullName>
    </submittedName>
</protein>
<dbReference type="RefSeq" id="WP_263543531.1">
    <property type="nucleotide sequence ID" value="NZ_JAOVZO020000003.1"/>
</dbReference>
<reference evidence="2" key="1">
    <citation type="submission" date="2023-02" db="EMBL/GenBank/DDBJ databases">
        <title>Tahibacter soli sp. nov. isolated from soil.</title>
        <authorList>
            <person name="Baek J.H."/>
            <person name="Lee J.K."/>
            <person name="Choi D.G."/>
            <person name="Jeon C.O."/>
        </authorList>
    </citation>
    <scope>NUCLEOTIDE SEQUENCE</scope>
    <source>
        <strain evidence="2">BL</strain>
    </source>
</reference>
<evidence type="ECO:0000313" key="3">
    <source>
        <dbReference type="Proteomes" id="UP001139971"/>
    </source>
</evidence>
<dbReference type="PANTHER" id="PTHR23088">
    <property type="entry name" value="NITRILASE-RELATED"/>
    <property type="match status" value="1"/>
</dbReference>
<dbReference type="Gene3D" id="3.60.110.10">
    <property type="entry name" value="Carbon-nitrogen hydrolase"/>
    <property type="match status" value="1"/>
</dbReference>
<dbReference type="SUPFAM" id="SSF56317">
    <property type="entry name" value="Carbon-nitrogen hydrolase"/>
    <property type="match status" value="1"/>
</dbReference>
<dbReference type="InterPro" id="IPR036526">
    <property type="entry name" value="C-N_Hydrolase_sf"/>
</dbReference>
<dbReference type="PANTHER" id="PTHR23088:SF50">
    <property type="entry name" value="HYDROLASE YHCX"/>
    <property type="match status" value="1"/>
</dbReference>
<sequence>MRLALAQWRIGEPATFDAFAARVRAELDAAADEGAALAVLPEYLSLELAATFDADIRGDFVRSLAALQSLYDDWLALFADAARTTGMHVVAGTFLARQDNGRYRNRAWLFAPDGRRVFQDKLSLTGFERGSGVVEAGDALKTFDTPFGRVGIAICYDSEFPLYARAQCEAGARLILVPSCTDTDAGATRVRVGCMARALENQVYVAQSVTAGEAPWSPALDVNTGVAALYAPSDRGLPPDGVVARAETGPTWLIADLDPERLATVRQTGQVANAADWDDQLRPSVRVAKVEKLSDEAASEPP</sequence>
<accession>A0A9X4BGZ5</accession>
<name>A0A9X4BGZ5_9GAMM</name>
<keyword evidence="3" id="KW-1185">Reference proteome</keyword>
<dbReference type="CDD" id="cd07574">
    <property type="entry name" value="nitrilase_Rim1_like"/>
    <property type="match status" value="1"/>
</dbReference>
<keyword evidence="2" id="KW-0378">Hydrolase</keyword>
<dbReference type="Pfam" id="PF00795">
    <property type="entry name" value="CN_hydrolase"/>
    <property type="match status" value="1"/>
</dbReference>
<feature type="domain" description="CN hydrolase" evidence="1">
    <location>
        <begin position="1"/>
        <end position="259"/>
    </location>
</feature>
<dbReference type="PROSITE" id="PS50263">
    <property type="entry name" value="CN_HYDROLASE"/>
    <property type="match status" value="1"/>
</dbReference>
<proteinExistence type="predicted"/>
<gene>
    <name evidence="2" type="ORF">OD750_006405</name>
</gene>
<evidence type="ECO:0000313" key="2">
    <source>
        <dbReference type="EMBL" id="MDC8012176.1"/>
    </source>
</evidence>